<protein>
    <submittedName>
        <fullName evidence="1">Head-tail adaptor protein</fullName>
    </submittedName>
</protein>
<dbReference type="InterPro" id="IPR038666">
    <property type="entry name" value="SSP1_head-tail_sf"/>
</dbReference>
<dbReference type="NCBIfam" id="TIGR01563">
    <property type="entry name" value="gp16_SPP1"/>
    <property type="match status" value="1"/>
</dbReference>
<dbReference type="Proteomes" id="UP000502005">
    <property type="component" value="Chromosome"/>
</dbReference>
<sequence>MRAGGLRDRITLQNFIPVRLPSGQVQSQWVDVKSGIYAEIKAISGRELMTAGAEKAEATIRIWMRYRPDVVSSSRIICESGPFKGQTLEISGPPIPDDQMTQLEILCTQGVKT</sequence>
<evidence type="ECO:0000313" key="1">
    <source>
        <dbReference type="EMBL" id="QGY29071.1"/>
    </source>
</evidence>
<dbReference type="AlphaFoldDB" id="A0A6B9FXE2"/>
<proteinExistence type="predicted"/>
<organism evidence="1 2">
    <name type="scientific">Pantoea cypripedii</name>
    <name type="common">Pectobacterium cypripedii</name>
    <name type="synonym">Erwinia cypripedii</name>
    <dbReference type="NCBI Taxonomy" id="55209"/>
    <lineage>
        <taxon>Bacteria</taxon>
        <taxon>Pseudomonadati</taxon>
        <taxon>Pseudomonadota</taxon>
        <taxon>Gammaproteobacteria</taxon>
        <taxon>Enterobacterales</taxon>
        <taxon>Erwiniaceae</taxon>
        <taxon>Pantoea</taxon>
    </lineage>
</organism>
<dbReference type="Pfam" id="PF05521">
    <property type="entry name" value="Phage_HCP"/>
    <property type="match status" value="1"/>
</dbReference>
<name>A0A6B9FXE2_PANCY</name>
<dbReference type="InterPro" id="IPR008767">
    <property type="entry name" value="Phage_SPP1_head-tail_adaptor"/>
</dbReference>
<dbReference type="EMBL" id="CP024768">
    <property type="protein sequence ID" value="QGY29071.1"/>
    <property type="molecule type" value="Genomic_DNA"/>
</dbReference>
<accession>A0A6B9FXE2</accession>
<reference evidence="1 2" key="1">
    <citation type="submission" date="2017-11" db="EMBL/GenBank/DDBJ databases">
        <title>Genome sequence of Pantoea cypripedii NE1.</title>
        <authorList>
            <person name="Nascimento F.X."/>
        </authorList>
    </citation>
    <scope>NUCLEOTIDE SEQUENCE [LARGE SCALE GENOMIC DNA]</scope>
    <source>
        <strain evidence="1 2">NE1</strain>
    </source>
</reference>
<evidence type="ECO:0000313" key="2">
    <source>
        <dbReference type="Proteomes" id="UP000502005"/>
    </source>
</evidence>
<dbReference type="RefSeq" id="WP_208714939.1">
    <property type="nucleotide sequence ID" value="NZ_CP024768.1"/>
</dbReference>
<gene>
    <name evidence="1" type="ORF">CUN67_09080</name>
</gene>
<dbReference type="Gene3D" id="2.40.10.270">
    <property type="entry name" value="Bacteriophage SPP1 head-tail adaptor protein"/>
    <property type="match status" value="1"/>
</dbReference>